<organism evidence="1">
    <name type="scientific">Fusarium odoratissimum (strain NRRL 54006)</name>
    <dbReference type="NCBI Taxonomy" id="1089451"/>
    <lineage>
        <taxon>Eukaryota</taxon>
        <taxon>Fungi</taxon>
        <taxon>Dikarya</taxon>
        <taxon>Ascomycota</taxon>
        <taxon>Pezizomycotina</taxon>
        <taxon>Sordariomycetes</taxon>
        <taxon>Hypocreomycetidae</taxon>
        <taxon>Hypocreales</taxon>
        <taxon>Nectriaceae</taxon>
        <taxon>Fusarium</taxon>
        <taxon>Fusarium oxysporum species complex</taxon>
        <taxon>Fusarium oxysporum f. sp. cubense (strain race 4)</taxon>
    </lineage>
</organism>
<dbReference type="EMBL" id="JH658319">
    <property type="protein sequence ID" value="EXL91233.1"/>
    <property type="molecule type" value="Genomic_DNA"/>
</dbReference>
<dbReference type="Proteomes" id="UP000030685">
    <property type="component" value="Unassembled WGS sequence"/>
</dbReference>
<gene>
    <name evidence="1" type="ORF">FOIG_15520</name>
</gene>
<dbReference type="RefSeq" id="XP_031053323.1">
    <property type="nucleotide sequence ID" value="XM_031216884.1"/>
</dbReference>
<protein>
    <submittedName>
        <fullName evidence="1">Uncharacterized protein</fullName>
    </submittedName>
</protein>
<dbReference type="VEuPathDB" id="FungiDB:FOIG_15520"/>
<dbReference type="AlphaFoldDB" id="X0IQN0"/>
<accession>X0IQN0</accession>
<dbReference type="HOGENOM" id="CLU_3014217_0_0_1"/>
<dbReference type="GeneID" id="42040695"/>
<sequence>MPQRLDLYGAMLASLRAFLLIWLNAQSAMLQQAHWMEKMDETVHMGKTTNLTSRRP</sequence>
<reference evidence="1" key="2">
    <citation type="submission" date="2012-05" db="EMBL/GenBank/DDBJ databases">
        <title>The Genome Annotation of Fusarium oxysporum II5.</title>
        <authorList>
            <consortium name="The Broad Institute Genomics Platform"/>
            <person name="Ma L.-J."/>
            <person name="Corby-Kistler H."/>
            <person name="Broz K."/>
            <person name="Gale L.R."/>
            <person name="Jonkers W."/>
            <person name="O'Donnell K."/>
            <person name="Ploetz R."/>
            <person name="Steinberg C."/>
            <person name="Schwartz D.C."/>
            <person name="VanEtten H."/>
            <person name="Zhou S."/>
            <person name="Young S.K."/>
            <person name="Zeng Q."/>
            <person name="Gargeya S."/>
            <person name="Fitzgerald M."/>
            <person name="Abouelleil A."/>
            <person name="Alvarado L."/>
            <person name="Chapman S.B."/>
            <person name="Gainer-Dewar J."/>
            <person name="Goldberg J."/>
            <person name="Griggs A."/>
            <person name="Gujja S."/>
            <person name="Hansen M."/>
            <person name="Howarth C."/>
            <person name="Imamovic A."/>
            <person name="Ireland A."/>
            <person name="Larimer J."/>
            <person name="McCowan C."/>
            <person name="Murphy C."/>
            <person name="Pearson M."/>
            <person name="Poon T.W."/>
            <person name="Priest M."/>
            <person name="Roberts A."/>
            <person name="Saif S."/>
            <person name="Shea T."/>
            <person name="Sykes S."/>
            <person name="Wortman J."/>
            <person name="Nusbaum C."/>
            <person name="Birren B."/>
        </authorList>
    </citation>
    <scope>NUCLEOTIDE SEQUENCE</scope>
    <source>
        <strain evidence="1">54006</strain>
    </source>
</reference>
<evidence type="ECO:0000313" key="1">
    <source>
        <dbReference type="EMBL" id="EXL91233.1"/>
    </source>
</evidence>
<name>X0IQN0_FUSO5</name>
<proteinExistence type="predicted"/>
<reference evidence="1" key="1">
    <citation type="submission" date="2011-11" db="EMBL/GenBank/DDBJ databases">
        <title>The Genome Sequence of Fusarium oxysporum II5.</title>
        <authorList>
            <consortium name="The Broad Institute Genome Sequencing Platform"/>
            <person name="Ma L.-J."/>
            <person name="Gale L.R."/>
            <person name="Schwartz D.C."/>
            <person name="Zhou S."/>
            <person name="Corby-Kistler H."/>
            <person name="Young S.K."/>
            <person name="Zeng Q."/>
            <person name="Gargeya S."/>
            <person name="Fitzgerald M."/>
            <person name="Haas B."/>
            <person name="Abouelleil A."/>
            <person name="Alvarado L."/>
            <person name="Arachchi H.M."/>
            <person name="Berlin A."/>
            <person name="Brown A."/>
            <person name="Chapman S.B."/>
            <person name="Chen Z."/>
            <person name="Dunbar C."/>
            <person name="Freedman E."/>
            <person name="Gearin G."/>
            <person name="Goldberg J."/>
            <person name="Griggs A."/>
            <person name="Gujja S."/>
            <person name="Heiman D."/>
            <person name="Howarth C."/>
            <person name="Larson L."/>
            <person name="Lui A."/>
            <person name="MacDonald P.J.P."/>
            <person name="Montmayeur A."/>
            <person name="Murphy C."/>
            <person name="Neiman D."/>
            <person name="Pearson M."/>
            <person name="Priest M."/>
            <person name="Roberts A."/>
            <person name="Saif S."/>
            <person name="Shea T."/>
            <person name="Shenoy N."/>
            <person name="Sisk P."/>
            <person name="Stolte C."/>
            <person name="Sykes S."/>
            <person name="Wortman J."/>
            <person name="Nusbaum C."/>
            <person name="Birren B."/>
        </authorList>
    </citation>
    <scope>NUCLEOTIDE SEQUENCE [LARGE SCALE GENOMIC DNA]</scope>
    <source>
        <strain evidence="1">54006</strain>
    </source>
</reference>